<keyword evidence="2" id="KW-0929">Antimicrobial</keyword>
<dbReference type="PANTHER" id="PTHR48224">
    <property type="entry name" value="DEFENSIN-LIKE PROTEIN 270-RELATED"/>
    <property type="match status" value="1"/>
</dbReference>
<dbReference type="Pfam" id="PF25052">
    <property type="entry name" value="AtDEF-like"/>
    <property type="match status" value="1"/>
</dbReference>
<reference evidence="6 7" key="1">
    <citation type="journal article" date="2019" name="Nat. Plants">
        <title>Genome sequencing of Musa balbisiana reveals subgenome evolution and function divergence in polyploid bananas.</title>
        <authorList>
            <person name="Yao X."/>
        </authorList>
    </citation>
    <scope>NUCLEOTIDE SEQUENCE [LARGE SCALE GENOMIC DNA]</scope>
    <source>
        <strain evidence="7">cv. DH-PKW</strain>
        <tissue evidence="6">Leaves</tissue>
    </source>
</reference>
<dbReference type="InterPro" id="IPR010851">
    <property type="entry name" value="DEFL"/>
</dbReference>
<comment type="similarity">
    <text evidence="1">Belongs to the DEFL family.</text>
</comment>
<evidence type="ECO:0000256" key="4">
    <source>
        <dbReference type="ARBA" id="ARBA00022821"/>
    </source>
</evidence>
<evidence type="ECO:0000256" key="5">
    <source>
        <dbReference type="SAM" id="SignalP"/>
    </source>
</evidence>
<accession>A0A4S8J787</accession>
<evidence type="ECO:0000313" key="6">
    <source>
        <dbReference type="EMBL" id="THU56432.1"/>
    </source>
</evidence>
<name>A0A4S8J787_MUSBA</name>
<comment type="caution">
    <text evidence="6">The sequence shown here is derived from an EMBL/GenBank/DDBJ whole genome shotgun (WGS) entry which is preliminary data.</text>
</comment>
<dbReference type="GO" id="GO:0031640">
    <property type="term" value="P:killing of cells of another organism"/>
    <property type="evidence" value="ECO:0007669"/>
    <property type="project" value="UniProtKB-KW"/>
</dbReference>
<evidence type="ECO:0000256" key="2">
    <source>
        <dbReference type="ARBA" id="ARBA00022529"/>
    </source>
</evidence>
<dbReference type="Proteomes" id="UP000317650">
    <property type="component" value="Chromosome 11"/>
</dbReference>
<proteinExistence type="inferred from homology"/>
<dbReference type="PANTHER" id="PTHR48224:SF1">
    <property type="entry name" value="DEFENSIN-LIKE PROTEIN 270"/>
    <property type="match status" value="1"/>
</dbReference>
<sequence>MASKLSVLIVGLLVLSLVMLVTSTGYTVDQYHGKCDFVGGCHTKDDCAEPCAAAGHSPAAVICVPDPTGGSNGKMCCCILE</sequence>
<keyword evidence="5" id="KW-0732">Signal</keyword>
<dbReference type="EMBL" id="PYDT01000007">
    <property type="protein sequence ID" value="THU56432.1"/>
    <property type="molecule type" value="Genomic_DNA"/>
</dbReference>
<dbReference type="AlphaFoldDB" id="A0A4S8J787"/>
<gene>
    <name evidence="6" type="ORF">C4D60_Mb11t17190</name>
</gene>
<protein>
    <submittedName>
        <fullName evidence="6">Uncharacterized protein</fullName>
    </submittedName>
</protein>
<evidence type="ECO:0000256" key="3">
    <source>
        <dbReference type="ARBA" id="ARBA00022577"/>
    </source>
</evidence>
<feature type="signal peptide" evidence="5">
    <location>
        <begin position="1"/>
        <end position="23"/>
    </location>
</feature>
<feature type="chain" id="PRO_5020460737" evidence="5">
    <location>
        <begin position="24"/>
        <end position="81"/>
    </location>
</feature>
<evidence type="ECO:0000256" key="1">
    <source>
        <dbReference type="ARBA" id="ARBA00006722"/>
    </source>
</evidence>
<keyword evidence="4" id="KW-0611">Plant defense</keyword>
<organism evidence="6 7">
    <name type="scientific">Musa balbisiana</name>
    <name type="common">Banana</name>
    <dbReference type="NCBI Taxonomy" id="52838"/>
    <lineage>
        <taxon>Eukaryota</taxon>
        <taxon>Viridiplantae</taxon>
        <taxon>Streptophyta</taxon>
        <taxon>Embryophyta</taxon>
        <taxon>Tracheophyta</taxon>
        <taxon>Spermatophyta</taxon>
        <taxon>Magnoliopsida</taxon>
        <taxon>Liliopsida</taxon>
        <taxon>Zingiberales</taxon>
        <taxon>Musaceae</taxon>
        <taxon>Musa</taxon>
    </lineage>
</organism>
<keyword evidence="3" id="KW-0295">Fungicide</keyword>
<dbReference type="GO" id="GO:0050832">
    <property type="term" value="P:defense response to fungus"/>
    <property type="evidence" value="ECO:0007669"/>
    <property type="project" value="UniProtKB-KW"/>
</dbReference>
<keyword evidence="7" id="KW-1185">Reference proteome</keyword>
<evidence type="ECO:0000313" key="7">
    <source>
        <dbReference type="Proteomes" id="UP000317650"/>
    </source>
</evidence>